<reference evidence="1" key="1">
    <citation type="submission" date="2020-05" db="EMBL/GenBank/DDBJ databases">
        <authorList>
            <person name="Chiriac C."/>
            <person name="Salcher M."/>
            <person name="Ghai R."/>
            <person name="Kavagutti S V."/>
        </authorList>
    </citation>
    <scope>NUCLEOTIDE SEQUENCE</scope>
</reference>
<accession>A0A6J7CSP4</accession>
<sequence length="195" mass="21279">MPLRAGLSSVGDDVLLKSGCRGLVDRPTYIRLMFSDAPQRPADDKGLLDPLAERKLASELFTLTWDFLGMPVRTPAQDDSMIHAAHASRWHWGKVGGPEQWAIGDWLCSRVYAVLGRGDQAMYHAERCLAVCDEYDVGSFVPASAHEALARAHAVRGDMDAARGERNLSYGAAIDLDDDDRGVIEGDLATLPITD</sequence>
<gene>
    <name evidence="1" type="ORF">UFOPK3402_00156</name>
</gene>
<evidence type="ECO:0000313" key="1">
    <source>
        <dbReference type="EMBL" id="CAB4859985.1"/>
    </source>
</evidence>
<dbReference type="EMBL" id="CAFBLS010000011">
    <property type="protein sequence ID" value="CAB4859985.1"/>
    <property type="molecule type" value="Genomic_DNA"/>
</dbReference>
<protein>
    <submittedName>
        <fullName evidence="1">Unannotated protein</fullName>
    </submittedName>
</protein>
<dbReference type="AlphaFoldDB" id="A0A6J7CSP4"/>
<organism evidence="1">
    <name type="scientific">freshwater metagenome</name>
    <dbReference type="NCBI Taxonomy" id="449393"/>
    <lineage>
        <taxon>unclassified sequences</taxon>
        <taxon>metagenomes</taxon>
        <taxon>ecological metagenomes</taxon>
    </lineage>
</organism>
<name>A0A6J7CSP4_9ZZZZ</name>
<proteinExistence type="predicted"/>